<gene>
    <name evidence="2" type="ORF">JOC95_003021</name>
</gene>
<evidence type="ECO:0008006" key="4">
    <source>
        <dbReference type="Google" id="ProtNLM"/>
    </source>
</evidence>
<dbReference type="EMBL" id="JAFBED010000006">
    <property type="protein sequence ID" value="MBM7621148.1"/>
    <property type="molecule type" value="Genomic_DNA"/>
</dbReference>
<name>A0ABS2P3H4_9BACI</name>
<feature type="transmembrane region" description="Helical" evidence="1">
    <location>
        <begin position="6"/>
        <end position="25"/>
    </location>
</feature>
<sequence length="31" mass="3639">MNELQIFLTSGMFILELLSFVVVLIEINRKK</sequence>
<keyword evidence="1" id="KW-0472">Membrane</keyword>
<keyword evidence="1" id="KW-0812">Transmembrane</keyword>
<comment type="caution">
    <text evidence="2">The sequence shown here is derived from an EMBL/GenBank/DDBJ whole genome shotgun (WGS) entry which is preliminary data.</text>
</comment>
<evidence type="ECO:0000313" key="2">
    <source>
        <dbReference type="EMBL" id="MBM7621148.1"/>
    </source>
</evidence>
<keyword evidence="3" id="KW-1185">Reference proteome</keyword>
<proteinExistence type="predicted"/>
<protein>
    <recommendedName>
        <fullName evidence="4">Holin-like toxin</fullName>
    </recommendedName>
</protein>
<dbReference type="Proteomes" id="UP000737402">
    <property type="component" value="Unassembled WGS sequence"/>
</dbReference>
<accession>A0ABS2P3H4</accession>
<evidence type="ECO:0000313" key="3">
    <source>
        <dbReference type="Proteomes" id="UP000737402"/>
    </source>
</evidence>
<dbReference type="RefSeq" id="WP_204417830.1">
    <property type="nucleotide sequence ID" value="NZ_JAFBED010000006.1"/>
</dbReference>
<evidence type="ECO:0000256" key="1">
    <source>
        <dbReference type="SAM" id="Phobius"/>
    </source>
</evidence>
<organism evidence="2 3">
    <name type="scientific">Sutcliffiella tianshenii</name>
    <dbReference type="NCBI Taxonomy" id="1463404"/>
    <lineage>
        <taxon>Bacteria</taxon>
        <taxon>Bacillati</taxon>
        <taxon>Bacillota</taxon>
        <taxon>Bacilli</taxon>
        <taxon>Bacillales</taxon>
        <taxon>Bacillaceae</taxon>
        <taxon>Sutcliffiella</taxon>
    </lineage>
</organism>
<reference evidence="2 3" key="1">
    <citation type="submission" date="2021-01" db="EMBL/GenBank/DDBJ databases">
        <title>Genomic Encyclopedia of Type Strains, Phase IV (KMG-IV): sequencing the most valuable type-strain genomes for metagenomic binning, comparative biology and taxonomic classification.</title>
        <authorList>
            <person name="Goeker M."/>
        </authorList>
    </citation>
    <scope>NUCLEOTIDE SEQUENCE [LARGE SCALE GENOMIC DNA]</scope>
    <source>
        <strain evidence="2 3">DSM 25879</strain>
    </source>
</reference>
<keyword evidence="1" id="KW-1133">Transmembrane helix</keyword>